<reference evidence="1 2" key="1">
    <citation type="submission" date="2019-09" db="EMBL/GenBank/DDBJ databases">
        <authorList>
            <person name="Silva M."/>
            <person name="Pereira G."/>
            <person name="Lopes-Da-Costa L."/>
            <person name="Silva E."/>
        </authorList>
    </citation>
    <scope>NUCLEOTIDE SEQUENCE [LARGE SCALE GENOMIC DNA]</scope>
    <source>
        <strain evidence="1 2">FMV-PI01</strain>
    </source>
</reference>
<dbReference type="RefSeq" id="WP_154570339.1">
    <property type="nucleotide sequence ID" value="NZ_VWSJ01000006.1"/>
</dbReference>
<organism evidence="1 2">
    <name type="scientific">Campylobacter portucalensis</name>
    <dbReference type="NCBI Taxonomy" id="2608384"/>
    <lineage>
        <taxon>Bacteria</taxon>
        <taxon>Pseudomonadati</taxon>
        <taxon>Campylobacterota</taxon>
        <taxon>Epsilonproteobacteria</taxon>
        <taxon>Campylobacterales</taxon>
        <taxon>Campylobacteraceae</taxon>
        <taxon>Campylobacter</taxon>
    </lineage>
</organism>
<sequence>MNDYIVLINKTKNNLNEIKLTEIILCKKWDKYTIYAKITKIFKDNITNIIEEIKLSNHDINKYSAEKNKK</sequence>
<evidence type="ECO:0000313" key="2">
    <source>
        <dbReference type="Proteomes" id="UP000476338"/>
    </source>
</evidence>
<accession>A0A6L5WGB7</accession>
<dbReference type="Proteomes" id="UP000476338">
    <property type="component" value="Unassembled WGS sequence"/>
</dbReference>
<proteinExistence type="predicted"/>
<keyword evidence="2" id="KW-1185">Reference proteome</keyword>
<dbReference type="AlphaFoldDB" id="A0A6L5WGB7"/>
<comment type="caution">
    <text evidence="1">The sequence shown here is derived from an EMBL/GenBank/DDBJ whole genome shotgun (WGS) entry which is preliminary data.</text>
</comment>
<name>A0A6L5WGB7_9BACT</name>
<evidence type="ECO:0000313" key="1">
    <source>
        <dbReference type="EMBL" id="MSN96074.1"/>
    </source>
</evidence>
<gene>
    <name evidence="1" type="ORF">F1B92_02505</name>
</gene>
<dbReference type="EMBL" id="VWSJ01000006">
    <property type="protein sequence ID" value="MSN96074.1"/>
    <property type="molecule type" value="Genomic_DNA"/>
</dbReference>
<reference evidence="1 2" key="2">
    <citation type="submission" date="2020-03" db="EMBL/GenBank/DDBJ databases">
        <title>Campylobacter portucalensis sp. nov., a new species of Campylobacter isolated from the reproductive tract of bulls.</title>
        <authorList>
            <person name="Silva M.F."/>
            <person name="Pereira G."/>
            <person name="Carneiro C."/>
            <person name="Hemphill A."/>
            <person name="Mateus L."/>
            <person name="Lopes-Da-Costa L."/>
            <person name="Silva E."/>
        </authorList>
    </citation>
    <scope>NUCLEOTIDE SEQUENCE [LARGE SCALE GENOMIC DNA]</scope>
    <source>
        <strain evidence="1 2">FMV-PI01</strain>
    </source>
</reference>
<protein>
    <submittedName>
        <fullName evidence="1">Uncharacterized protein</fullName>
    </submittedName>
</protein>